<dbReference type="Pfam" id="PF06985">
    <property type="entry name" value="HET"/>
    <property type="match status" value="1"/>
</dbReference>
<evidence type="ECO:0000313" key="3">
    <source>
        <dbReference type="Proteomes" id="UP000481288"/>
    </source>
</evidence>
<accession>A0A7D8YX85</accession>
<dbReference type="PANTHER" id="PTHR24148">
    <property type="entry name" value="ANKYRIN REPEAT DOMAIN-CONTAINING PROTEIN 39 HOMOLOG-RELATED"/>
    <property type="match status" value="1"/>
</dbReference>
<organism evidence="2 3">
    <name type="scientific">Lachnellula cervina</name>
    <dbReference type="NCBI Taxonomy" id="1316786"/>
    <lineage>
        <taxon>Eukaryota</taxon>
        <taxon>Fungi</taxon>
        <taxon>Dikarya</taxon>
        <taxon>Ascomycota</taxon>
        <taxon>Pezizomycotina</taxon>
        <taxon>Leotiomycetes</taxon>
        <taxon>Helotiales</taxon>
        <taxon>Lachnaceae</taxon>
        <taxon>Lachnellula</taxon>
    </lineage>
</organism>
<name>A0A7D8YX85_9HELO</name>
<sequence length="229" mass="25608">MINLLTIEPLPAASPFPEVATTRLRAKSKQRGRINGRALPSISGIEIQRPPDAPGRQQSTRIKIGQDMVGSKGRRSRLAFEMKVTEQLEEVLKHLRNGCAVTVVWMGALCMKLRDKNKRVREMTTMDLIYQNATLVSIWLGSHEDDSSLMPAFIQRVHTVESFEEVVVDVDIVKIWGALTSLPDAQVLVYSMWVFTREYFCHKGNTPGPIEGDNVAGFQGHCFTIGIAE</sequence>
<evidence type="ECO:0000313" key="2">
    <source>
        <dbReference type="EMBL" id="TVY42436.1"/>
    </source>
</evidence>
<dbReference type="InterPro" id="IPR010730">
    <property type="entry name" value="HET"/>
</dbReference>
<keyword evidence="3" id="KW-1185">Reference proteome</keyword>
<dbReference type="PANTHER" id="PTHR24148:SF64">
    <property type="entry name" value="HETEROKARYON INCOMPATIBILITY DOMAIN-CONTAINING PROTEIN"/>
    <property type="match status" value="1"/>
</dbReference>
<reference evidence="2 3" key="1">
    <citation type="submission" date="2018-05" db="EMBL/GenBank/DDBJ databases">
        <title>Whole genome sequencing for identification of molecular markers to develop diagnostic detection tools for the regulated plant pathogen Lachnellula willkommii.</title>
        <authorList>
            <person name="Giroux E."/>
            <person name="Bilodeau G."/>
        </authorList>
    </citation>
    <scope>NUCLEOTIDE SEQUENCE [LARGE SCALE GENOMIC DNA]</scope>
    <source>
        <strain evidence="2 3">CBS 625.97</strain>
    </source>
</reference>
<gene>
    <name evidence="2" type="ORF">LCER1_G009083</name>
</gene>
<protein>
    <recommendedName>
        <fullName evidence="1">Heterokaryon incompatibility domain-containing protein</fullName>
    </recommendedName>
</protein>
<dbReference type="InterPro" id="IPR052895">
    <property type="entry name" value="HetReg/Transcr_Mod"/>
</dbReference>
<feature type="domain" description="Heterokaryon incompatibility" evidence="1">
    <location>
        <begin position="78"/>
        <end position="160"/>
    </location>
</feature>
<dbReference type="EMBL" id="QGMG01001887">
    <property type="protein sequence ID" value="TVY42436.1"/>
    <property type="molecule type" value="Genomic_DNA"/>
</dbReference>
<dbReference type="Proteomes" id="UP000481288">
    <property type="component" value="Unassembled WGS sequence"/>
</dbReference>
<comment type="caution">
    <text evidence="2">The sequence shown here is derived from an EMBL/GenBank/DDBJ whole genome shotgun (WGS) entry which is preliminary data.</text>
</comment>
<dbReference type="AlphaFoldDB" id="A0A7D8YX85"/>
<evidence type="ECO:0000259" key="1">
    <source>
        <dbReference type="Pfam" id="PF06985"/>
    </source>
</evidence>
<dbReference type="OrthoDB" id="2157530at2759"/>
<proteinExistence type="predicted"/>